<proteinExistence type="predicted"/>
<dbReference type="KEGG" id="orz:FNH13_08330"/>
<evidence type="ECO:0000313" key="2">
    <source>
        <dbReference type="EMBL" id="QDO88348.1"/>
    </source>
</evidence>
<dbReference type="Proteomes" id="UP000315395">
    <property type="component" value="Chromosome"/>
</dbReference>
<feature type="compositionally biased region" description="Acidic residues" evidence="1">
    <location>
        <begin position="26"/>
        <end position="47"/>
    </location>
</feature>
<evidence type="ECO:0000256" key="1">
    <source>
        <dbReference type="SAM" id="MobiDB-lite"/>
    </source>
</evidence>
<gene>
    <name evidence="2" type="ORF">FNH13_08330</name>
</gene>
<accession>A0A516GA01</accession>
<sequence length="152" mass="16914">MTDKITEQNPEVETDEEIVEIPLDTEQTDPPEDEQTPEVEVDEDDPETFPREYVVKLRKESATYRDKAKKAEDYARELHAARVAATGRLADPSDLDFDEGHLDDLGRLNAAIDDLLNRKPHLASRTPRGDVGQGMSGATDTVDLAGILRSRA</sequence>
<keyword evidence="3" id="KW-1185">Reference proteome</keyword>
<evidence type="ECO:0000313" key="3">
    <source>
        <dbReference type="Proteomes" id="UP000315395"/>
    </source>
</evidence>
<protein>
    <submittedName>
        <fullName evidence="2">Uncharacterized protein</fullName>
    </submittedName>
</protein>
<name>A0A516GA01_9MICO</name>
<reference evidence="2 3" key="1">
    <citation type="submission" date="2019-07" db="EMBL/GenBank/DDBJ databases">
        <title>complete genome sequencing of Ornithinimicrobium sp. H23M54.</title>
        <authorList>
            <person name="Bae J.-W."/>
            <person name="Lee S.-Y."/>
        </authorList>
    </citation>
    <scope>NUCLEOTIDE SEQUENCE [LARGE SCALE GENOMIC DNA]</scope>
    <source>
        <strain evidence="2 3">H23M54</strain>
    </source>
</reference>
<feature type="region of interest" description="Disordered" evidence="1">
    <location>
        <begin position="1"/>
        <end position="49"/>
    </location>
</feature>
<dbReference type="AlphaFoldDB" id="A0A516GA01"/>
<dbReference type="EMBL" id="CP041616">
    <property type="protein sequence ID" value="QDO88348.1"/>
    <property type="molecule type" value="Genomic_DNA"/>
</dbReference>
<organism evidence="2 3">
    <name type="scientific">Ornithinimicrobium ciconiae</name>
    <dbReference type="NCBI Taxonomy" id="2594265"/>
    <lineage>
        <taxon>Bacteria</taxon>
        <taxon>Bacillati</taxon>
        <taxon>Actinomycetota</taxon>
        <taxon>Actinomycetes</taxon>
        <taxon>Micrococcales</taxon>
        <taxon>Ornithinimicrobiaceae</taxon>
        <taxon>Ornithinimicrobium</taxon>
    </lineage>
</organism>
<dbReference type="RefSeq" id="WP_143783024.1">
    <property type="nucleotide sequence ID" value="NZ_CP041616.1"/>
</dbReference>
<feature type="compositionally biased region" description="Acidic residues" evidence="1">
    <location>
        <begin position="10"/>
        <end position="19"/>
    </location>
</feature>
<dbReference type="OrthoDB" id="3831049at2"/>